<dbReference type="InterPro" id="IPR051693">
    <property type="entry name" value="UPF0046_metallophosphoest"/>
</dbReference>
<dbReference type="AlphaFoldDB" id="A0A3E5E174"/>
<proteinExistence type="predicted"/>
<dbReference type="Proteomes" id="UP000283872">
    <property type="component" value="Unassembled WGS sequence"/>
</dbReference>
<dbReference type="PANTHER" id="PTHR12905:SF0">
    <property type="entry name" value="CALCINEURIN-LIKE PHOSPHOESTERASE DOMAIN-CONTAINING PROTEIN"/>
    <property type="match status" value="1"/>
</dbReference>
<dbReference type="InterPro" id="IPR004843">
    <property type="entry name" value="Calcineurin-like_PHP"/>
</dbReference>
<dbReference type="Gene3D" id="3.60.21.10">
    <property type="match status" value="1"/>
</dbReference>
<feature type="domain" description="Calcineurin-like phosphoesterase" evidence="1">
    <location>
        <begin position="9"/>
        <end position="165"/>
    </location>
</feature>
<dbReference type="EMBL" id="QRVA01000002">
    <property type="protein sequence ID" value="RGS19464.1"/>
    <property type="molecule type" value="Genomic_DNA"/>
</dbReference>
<protein>
    <recommendedName>
        <fullName evidence="1">Calcineurin-like phosphoesterase domain-containing protein</fullName>
    </recommendedName>
</protein>
<dbReference type="SUPFAM" id="SSF56300">
    <property type="entry name" value="Metallo-dependent phosphatases"/>
    <property type="match status" value="1"/>
</dbReference>
<dbReference type="RefSeq" id="WP_117587194.1">
    <property type="nucleotide sequence ID" value="NZ_QRVA01000002.1"/>
</dbReference>
<name>A0A3E5E174_9BACT</name>
<evidence type="ECO:0000313" key="3">
    <source>
        <dbReference type="Proteomes" id="UP000283872"/>
    </source>
</evidence>
<accession>A0A3E5E174</accession>
<dbReference type="GO" id="GO:0016787">
    <property type="term" value="F:hydrolase activity"/>
    <property type="evidence" value="ECO:0007669"/>
    <property type="project" value="InterPro"/>
</dbReference>
<dbReference type="PANTHER" id="PTHR12905">
    <property type="entry name" value="METALLOPHOSPHOESTERASE"/>
    <property type="match status" value="1"/>
</dbReference>
<sequence>MLFNYKEHRIFAFSDTHGMHNRLHIPEEANILLCAGDVVPGFGKDGMEDFFSWLLSHPAKLYIFAAGNHELFLEDSLEQTISLLPKKVVFLHDSSFEFDGISFGNISMRSLQSKEQNVQSATKMDFLITHIPPEGILDEGRGSLPLLLEVYRSQPRFHVFGHAHSCGNQSKGGAFTEFYNVSQFNELKNQDGGQ</sequence>
<comment type="caution">
    <text evidence="2">The sequence shown here is derived from an EMBL/GenBank/DDBJ whole genome shotgun (WGS) entry which is preliminary data.</text>
</comment>
<evidence type="ECO:0000313" key="2">
    <source>
        <dbReference type="EMBL" id="RGS19464.1"/>
    </source>
</evidence>
<reference evidence="2 3" key="1">
    <citation type="submission" date="2018-08" db="EMBL/GenBank/DDBJ databases">
        <title>A genome reference for cultivated species of the human gut microbiota.</title>
        <authorList>
            <person name="Zou Y."/>
            <person name="Xue W."/>
            <person name="Luo G."/>
        </authorList>
    </citation>
    <scope>NUCLEOTIDE SEQUENCE [LARGE SCALE GENOMIC DNA]</scope>
    <source>
        <strain evidence="2 3">AF24-12</strain>
    </source>
</reference>
<evidence type="ECO:0000259" key="1">
    <source>
        <dbReference type="Pfam" id="PF00149"/>
    </source>
</evidence>
<dbReference type="Pfam" id="PF00149">
    <property type="entry name" value="Metallophos"/>
    <property type="match status" value="1"/>
</dbReference>
<organism evidence="2 3">
    <name type="scientific">Segatella copri</name>
    <dbReference type="NCBI Taxonomy" id="165179"/>
    <lineage>
        <taxon>Bacteria</taxon>
        <taxon>Pseudomonadati</taxon>
        <taxon>Bacteroidota</taxon>
        <taxon>Bacteroidia</taxon>
        <taxon>Bacteroidales</taxon>
        <taxon>Prevotellaceae</taxon>
        <taxon>Segatella</taxon>
    </lineage>
</organism>
<dbReference type="InterPro" id="IPR029052">
    <property type="entry name" value="Metallo-depent_PP-like"/>
</dbReference>
<gene>
    <name evidence="2" type="ORF">DWY11_01555</name>
</gene>